<keyword evidence="1" id="KW-0472">Membrane</keyword>
<dbReference type="AlphaFoldDB" id="A0A0E3ZZH2"/>
<feature type="transmembrane region" description="Helical" evidence="1">
    <location>
        <begin position="100"/>
        <end position="120"/>
    </location>
</feature>
<feature type="transmembrane region" description="Helical" evidence="1">
    <location>
        <begin position="7"/>
        <end position="26"/>
    </location>
</feature>
<dbReference type="STRING" id="1379870.SD10_24270"/>
<dbReference type="PATRIC" id="fig|1379870.5.peg.5251"/>
<dbReference type="InterPro" id="IPR025635">
    <property type="entry name" value="DUF4293"/>
</dbReference>
<proteinExistence type="predicted"/>
<feature type="transmembrane region" description="Helical" evidence="1">
    <location>
        <begin position="132"/>
        <end position="151"/>
    </location>
</feature>
<accession>A0A0E3ZZH2</accession>
<evidence type="ECO:0000313" key="2">
    <source>
        <dbReference type="EMBL" id="AKD57545.1"/>
    </source>
</evidence>
<keyword evidence="1" id="KW-1133">Transmembrane helix</keyword>
<dbReference type="EMBL" id="CP010429">
    <property type="protein sequence ID" value="AKD57545.1"/>
    <property type="molecule type" value="Genomic_DNA"/>
</dbReference>
<gene>
    <name evidence="2" type="ORF">SD10_24270</name>
</gene>
<dbReference type="OrthoDB" id="594989at2"/>
<evidence type="ECO:0008006" key="4">
    <source>
        <dbReference type="Google" id="ProtNLM"/>
    </source>
</evidence>
<feature type="transmembrane region" description="Helical" evidence="1">
    <location>
        <begin position="69"/>
        <end position="88"/>
    </location>
</feature>
<name>A0A0E3ZZH2_9BACT</name>
<evidence type="ECO:0000313" key="3">
    <source>
        <dbReference type="Proteomes" id="UP000033054"/>
    </source>
</evidence>
<dbReference type="KEGG" id="srd:SD10_24270"/>
<dbReference type="RefSeq" id="WP_046577474.1">
    <property type="nucleotide sequence ID" value="NZ_CP010429.1"/>
</dbReference>
<protein>
    <recommendedName>
        <fullName evidence="4">DUF4293 family protein</fullName>
    </recommendedName>
</protein>
<evidence type="ECO:0000256" key="1">
    <source>
        <dbReference type="SAM" id="Phobius"/>
    </source>
</evidence>
<keyword evidence="1" id="KW-0812">Transmembrane</keyword>
<dbReference type="Proteomes" id="UP000033054">
    <property type="component" value="Chromosome"/>
</dbReference>
<dbReference type="HOGENOM" id="CLU_132526_1_0_10"/>
<keyword evidence="3" id="KW-1185">Reference proteome</keyword>
<organism evidence="2 3">
    <name type="scientific">Spirosoma radiotolerans</name>
    <dbReference type="NCBI Taxonomy" id="1379870"/>
    <lineage>
        <taxon>Bacteria</taxon>
        <taxon>Pseudomonadati</taxon>
        <taxon>Bacteroidota</taxon>
        <taxon>Cytophagia</taxon>
        <taxon>Cytophagales</taxon>
        <taxon>Cytophagaceae</taxon>
        <taxon>Spirosoma</taxon>
    </lineage>
</organism>
<dbReference type="Pfam" id="PF14126">
    <property type="entry name" value="DUF4293"/>
    <property type="match status" value="1"/>
</dbReference>
<sequence length="169" mass="18657">MIQRVQTIFLFLITVAMGIALTNPLWEKAGTKSPEMAHLTALQYTAQQSVATQPGLPAQTLPTTYIDSLWYLALLIALVGLSAFYAIFQYKNRLTQTALCAVNALMLTAIMGIILYQTLYAGKGYGNPADQGTFLTGFYAIIAALVFNALANRFIRRDEKLVRGSDRLR</sequence>
<reference evidence="2 3" key="1">
    <citation type="journal article" date="2014" name="Curr. Microbiol.">
        <title>Spirosoma radiotolerans sp. nov., a gamma-radiation-resistant bacterium isolated from gamma ray-irradiated soil.</title>
        <authorList>
            <person name="Lee J.J."/>
            <person name="Srinivasan S."/>
            <person name="Lim S."/>
            <person name="Joe M."/>
            <person name="Im S."/>
            <person name="Bae S.I."/>
            <person name="Park K.R."/>
            <person name="Han J.H."/>
            <person name="Park S.H."/>
            <person name="Joo B.M."/>
            <person name="Park S.J."/>
            <person name="Kim M.K."/>
        </authorList>
    </citation>
    <scope>NUCLEOTIDE SEQUENCE [LARGE SCALE GENOMIC DNA]</scope>
    <source>
        <strain evidence="2 3">DG5A</strain>
    </source>
</reference>